<gene>
    <name evidence="1" type="ORF">NIES1031_17505</name>
</gene>
<dbReference type="STRING" id="247279.NIES1031_17505"/>
<dbReference type="Proteomes" id="UP000185984">
    <property type="component" value="Unassembled WGS sequence"/>
</dbReference>
<dbReference type="EMBL" id="MRCC01000015">
    <property type="protein sequence ID" value="OKH23632.1"/>
    <property type="molecule type" value="Genomic_DNA"/>
</dbReference>
<sequence>MKQDKASVKKLVKILIGAAWLDGRIQPEEREYLHHVATEKDVAADPEIQPLLNELKTVQPTECYEWIKEYLGEHPGSEAYQELLESISGLIYRDGEVATEEARLLTKLQSLDTTDSSSQGAYSSVLQGIQTLYRRWVSSQS</sequence>
<dbReference type="RefSeq" id="WP_073550791.1">
    <property type="nucleotide sequence ID" value="NZ_CAWMVK010000007.1"/>
</dbReference>
<organism evidence="1 2">
    <name type="scientific">Chroogloeocystis siderophila 5.2 s.c.1</name>
    <dbReference type="NCBI Taxonomy" id="247279"/>
    <lineage>
        <taxon>Bacteria</taxon>
        <taxon>Bacillati</taxon>
        <taxon>Cyanobacteriota</taxon>
        <taxon>Cyanophyceae</taxon>
        <taxon>Oscillatoriophycideae</taxon>
        <taxon>Chroococcales</taxon>
        <taxon>Chroococcaceae</taxon>
        <taxon>Chroogloeocystis</taxon>
    </lineage>
</organism>
<dbReference type="InterPro" id="IPR029024">
    <property type="entry name" value="TerB-like"/>
</dbReference>
<dbReference type="AlphaFoldDB" id="A0A1U7HJ66"/>
<dbReference type="SUPFAM" id="SSF158682">
    <property type="entry name" value="TerB-like"/>
    <property type="match status" value="1"/>
</dbReference>
<dbReference type="OrthoDB" id="485098at2"/>
<comment type="caution">
    <text evidence="1">The sequence shown here is derived from an EMBL/GenBank/DDBJ whole genome shotgun (WGS) entry which is preliminary data.</text>
</comment>
<dbReference type="CDD" id="cd07177">
    <property type="entry name" value="terB_like"/>
    <property type="match status" value="1"/>
</dbReference>
<protein>
    <submittedName>
        <fullName evidence="1">Tellurite resistance protein TerB</fullName>
    </submittedName>
</protein>
<evidence type="ECO:0000313" key="2">
    <source>
        <dbReference type="Proteomes" id="UP000185984"/>
    </source>
</evidence>
<dbReference type="Gene3D" id="1.10.3680.10">
    <property type="entry name" value="TerB-like"/>
    <property type="match status" value="1"/>
</dbReference>
<accession>A0A1U7HJ66</accession>
<reference evidence="1 2" key="1">
    <citation type="submission" date="2016-11" db="EMBL/GenBank/DDBJ databases">
        <title>Draft Genome Sequences of Nine Cyanobacterial Strains from Diverse Habitats.</title>
        <authorList>
            <person name="Zhu T."/>
            <person name="Hou S."/>
            <person name="Lu X."/>
            <person name="Hess W.R."/>
        </authorList>
    </citation>
    <scope>NUCLEOTIDE SEQUENCE [LARGE SCALE GENOMIC DNA]</scope>
    <source>
        <strain evidence="1 2">5.2 s.c.1</strain>
    </source>
</reference>
<evidence type="ECO:0000313" key="1">
    <source>
        <dbReference type="EMBL" id="OKH23632.1"/>
    </source>
</evidence>
<name>A0A1U7HJ66_9CHRO</name>
<proteinExistence type="predicted"/>
<keyword evidence="2" id="KW-1185">Reference proteome</keyword>